<proteinExistence type="predicted"/>
<evidence type="ECO:0000313" key="2">
    <source>
        <dbReference type="Proteomes" id="UP001597018"/>
    </source>
</evidence>
<accession>A0ABW3G146</accession>
<comment type="caution">
    <text evidence="1">The sequence shown here is derived from an EMBL/GenBank/DDBJ whole genome shotgun (WGS) entry which is preliminary data.</text>
</comment>
<dbReference type="EMBL" id="JBHTIW010000023">
    <property type="protein sequence ID" value="MFD0922619.1"/>
    <property type="molecule type" value="Genomic_DNA"/>
</dbReference>
<keyword evidence="2" id="KW-1185">Reference proteome</keyword>
<gene>
    <name evidence="1" type="ORF">ACFQ16_22980</name>
</gene>
<dbReference type="Proteomes" id="UP001597018">
    <property type="component" value="Unassembled WGS sequence"/>
</dbReference>
<dbReference type="InterPro" id="IPR049979">
    <property type="entry name" value="Cys_resp_CS_actino"/>
</dbReference>
<dbReference type="NCBIfam" id="NF042934">
    <property type="entry name" value="cis_reg_atten"/>
    <property type="match status" value="1"/>
</dbReference>
<protein>
    <submittedName>
        <fullName evidence="1">Leader peptide</fullName>
    </submittedName>
</protein>
<evidence type="ECO:0000313" key="1">
    <source>
        <dbReference type="EMBL" id="MFD0922619.1"/>
    </source>
</evidence>
<dbReference type="RefSeq" id="WP_380759490.1">
    <property type="nucleotide sequence ID" value="NZ_CP102826.1"/>
</dbReference>
<reference evidence="2" key="1">
    <citation type="journal article" date="2019" name="Int. J. Syst. Evol. Microbiol.">
        <title>The Global Catalogue of Microorganisms (GCM) 10K type strain sequencing project: providing services to taxonomists for standard genome sequencing and annotation.</title>
        <authorList>
            <consortium name="The Broad Institute Genomics Platform"/>
            <consortium name="The Broad Institute Genome Sequencing Center for Infectious Disease"/>
            <person name="Wu L."/>
            <person name="Ma J."/>
        </authorList>
    </citation>
    <scope>NUCLEOTIDE SEQUENCE [LARGE SCALE GENOMIC DNA]</scope>
    <source>
        <strain evidence="2">CCUG 56401</strain>
    </source>
</reference>
<sequence>MRQGQRFITRRHVDLRRTASALCATTPC</sequence>
<organism evidence="1 2">
    <name type="scientific">Saccharopolyspora rosea</name>
    <dbReference type="NCBI Taxonomy" id="524884"/>
    <lineage>
        <taxon>Bacteria</taxon>
        <taxon>Bacillati</taxon>
        <taxon>Actinomycetota</taxon>
        <taxon>Actinomycetes</taxon>
        <taxon>Pseudonocardiales</taxon>
        <taxon>Pseudonocardiaceae</taxon>
        <taxon>Saccharopolyspora</taxon>
    </lineage>
</organism>
<name>A0ABW3G146_9PSEU</name>